<dbReference type="Proteomes" id="UP000806522">
    <property type="component" value="Unassembled WGS sequence"/>
</dbReference>
<dbReference type="AlphaFoldDB" id="A0A9D5NZA8"/>
<evidence type="ECO:0000313" key="1">
    <source>
        <dbReference type="EMBL" id="MBE6270240.1"/>
    </source>
</evidence>
<gene>
    <name evidence="1" type="ORF">E7101_04745</name>
</gene>
<organism evidence="1 2">
    <name type="scientific">Xylanibacter ruminicola</name>
    <name type="common">Prevotella ruminicola</name>
    <dbReference type="NCBI Taxonomy" id="839"/>
    <lineage>
        <taxon>Bacteria</taxon>
        <taxon>Pseudomonadati</taxon>
        <taxon>Bacteroidota</taxon>
        <taxon>Bacteroidia</taxon>
        <taxon>Bacteroidales</taxon>
        <taxon>Prevotellaceae</taxon>
        <taxon>Xylanibacter</taxon>
    </lineage>
</organism>
<accession>A0A9D5NZA8</accession>
<evidence type="ECO:0000313" key="2">
    <source>
        <dbReference type="Proteomes" id="UP000806522"/>
    </source>
</evidence>
<sequence length="173" mass="20611">MSPKHDNDLQQPKKLPLTIIETPEIPELKFFLDVDDKDAAEFKEVLRECIAKINTKGKKEWFCLYAAWRYYKKERETDGGYVDFFTDIDTLFPGLLKDLRNDLSGNRKYKPYCDMLRYEYNNWAVVDGKLPPIQVWAHEEWTRQYKNSWKTIQHMQALVRDFYKAFAALLGNN</sequence>
<dbReference type="EMBL" id="SUYC01000004">
    <property type="protein sequence ID" value="MBE6270240.1"/>
    <property type="molecule type" value="Genomic_DNA"/>
</dbReference>
<proteinExistence type="predicted"/>
<reference evidence="1" key="1">
    <citation type="submission" date="2019-04" db="EMBL/GenBank/DDBJ databases">
        <title>Evolution of Biomass-Degrading Anaerobic Consortia Revealed by Metagenomics.</title>
        <authorList>
            <person name="Peng X."/>
        </authorList>
    </citation>
    <scope>NUCLEOTIDE SEQUENCE</scope>
    <source>
        <strain evidence="1">SIG140</strain>
    </source>
</reference>
<protein>
    <submittedName>
        <fullName evidence="1">Uncharacterized protein</fullName>
    </submittedName>
</protein>
<comment type="caution">
    <text evidence="1">The sequence shown here is derived from an EMBL/GenBank/DDBJ whole genome shotgun (WGS) entry which is preliminary data.</text>
</comment>
<name>A0A9D5NZA8_XYLRU</name>